<keyword evidence="2 6" id="KW-0547">Nucleotide-binding</keyword>
<dbReference type="GO" id="GO:0009376">
    <property type="term" value="C:HslUV protease complex"/>
    <property type="evidence" value="ECO:0007669"/>
    <property type="project" value="TreeGrafter"/>
</dbReference>
<keyword evidence="4 6" id="KW-0067">ATP-binding</keyword>
<dbReference type="InterPro" id="IPR003959">
    <property type="entry name" value="ATPase_AAA_core"/>
</dbReference>
<dbReference type="Gene3D" id="1.10.8.60">
    <property type="match status" value="1"/>
</dbReference>
<gene>
    <name evidence="6" type="primary">clpX</name>
    <name evidence="9" type="ORF">SAMN04488026_1001120</name>
</gene>
<keyword evidence="3 6" id="KW-0862">Zinc</keyword>
<dbReference type="Pfam" id="PF06689">
    <property type="entry name" value="zf-C4_ClpX"/>
    <property type="match status" value="1"/>
</dbReference>
<protein>
    <recommendedName>
        <fullName evidence="6">ATP-dependent Clp protease ATP-binding subunit ClpX</fullName>
    </recommendedName>
</protein>
<keyword evidence="10" id="KW-1185">Reference proteome</keyword>
<evidence type="ECO:0000256" key="2">
    <source>
        <dbReference type="ARBA" id="ARBA00022741"/>
    </source>
</evidence>
<dbReference type="InterPro" id="IPR004487">
    <property type="entry name" value="Clp_protease_ATP-bd_su_ClpX"/>
</dbReference>
<evidence type="ECO:0000259" key="8">
    <source>
        <dbReference type="PROSITE" id="PS51902"/>
    </source>
</evidence>
<dbReference type="GO" id="GO:0051603">
    <property type="term" value="P:proteolysis involved in protein catabolic process"/>
    <property type="evidence" value="ECO:0007669"/>
    <property type="project" value="TreeGrafter"/>
</dbReference>
<dbReference type="Gene3D" id="3.40.50.300">
    <property type="entry name" value="P-loop containing nucleotide triphosphate hydrolases"/>
    <property type="match status" value="1"/>
</dbReference>
<organism evidence="9 10">
    <name type="scientific">Aliiruegeria lutimaris</name>
    <dbReference type="NCBI Taxonomy" id="571298"/>
    <lineage>
        <taxon>Bacteria</taxon>
        <taxon>Pseudomonadati</taxon>
        <taxon>Pseudomonadota</taxon>
        <taxon>Alphaproteobacteria</taxon>
        <taxon>Rhodobacterales</taxon>
        <taxon>Roseobacteraceae</taxon>
        <taxon>Aliiruegeria</taxon>
    </lineage>
</organism>
<dbReference type="SMART" id="SM01086">
    <property type="entry name" value="ClpB_D2-small"/>
    <property type="match status" value="1"/>
</dbReference>
<dbReference type="EMBL" id="FNEK01000001">
    <property type="protein sequence ID" value="SDI21943.1"/>
    <property type="molecule type" value="Genomic_DNA"/>
</dbReference>
<dbReference type="FunFam" id="3.40.50.300:FF:000005">
    <property type="entry name" value="ATP-dependent Clp protease ATP-binding subunit ClpX"/>
    <property type="match status" value="1"/>
</dbReference>
<dbReference type="SUPFAM" id="SSF52540">
    <property type="entry name" value="P-loop containing nucleoside triphosphate hydrolases"/>
    <property type="match status" value="1"/>
</dbReference>
<sequence length="419" mass="45891">MANTSGGDSKNTLYCSFCGKSQHEVRKLIAGPTVFICDECVELCMDIIREETKSYGLKATDGVPTPKEICEVLDDYVIGQNRAKRVLSVAVHNHYKRLNNASKSAEIELQKSNILLIGPTGCGKTYLAQTLARILDVPFTMADATTLTEAGYVGEDVENIILKLLQASEYNVERAQRGIVYIDEVDKITRKSDNPSITRDVSGEGVQQALLKIMEGTVASVPPQGGRKHPQQEFLQVDTTNILFICGGAFAGLDKIIAQRGKGSAIGFGADVKDDSKRDAGELFKELEPEDLLKFGLIPEFVGRLPVIATLENLDEDALVTILTQPKNAIVKQYQRLFELEDAELAFTDDALRAIARRAIHRKSGARGLRSIMEDILLDTMFDLPGLEGVEEVVVNEEAVNSDAQPLLIYSENRDATAG</sequence>
<evidence type="ECO:0000256" key="6">
    <source>
        <dbReference type="HAMAP-Rule" id="MF_00175"/>
    </source>
</evidence>
<dbReference type="PANTHER" id="PTHR48102">
    <property type="entry name" value="ATP-DEPENDENT CLP PROTEASE ATP-BINDING SUBUNIT CLPX-LIKE, MITOCHONDRIAL-RELATED"/>
    <property type="match status" value="1"/>
</dbReference>
<feature type="binding site" evidence="6">
    <location>
        <begin position="119"/>
        <end position="126"/>
    </location>
    <ligand>
        <name>ATP</name>
        <dbReference type="ChEBI" id="CHEBI:30616"/>
    </ligand>
</feature>
<name>A0A1G8ISU2_9RHOB</name>
<dbReference type="GO" id="GO:0005524">
    <property type="term" value="F:ATP binding"/>
    <property type="evidence" value="ECO:0007669"/>
    <property type="project" value="UniProtKB-UniRule"/>
</dbReference>
<keyword evidence="9" id="KW-0645">Protease</keyword>
<evidence type="ECO:0000256" key="4">
    <source>
        <dbReference type="ARBA" id="ARBA00022840"/>
    </source>
</evidence>
<dbReference type="GO" id="GO:0016887">
    <property type="term" value="F:ATP hydrolysis activity"/>
    <property type="evidence" value="ECO:0007669"/>
    <property type="project" value="InterPro"/>
</dbReference>
<dbReference type="GO" id="GO:0008233">
    <property type="term" value="F:peptidase activity"/>
    <property type="evidence" value="ECO:0007669"/>
    <property type="project" value="UniProtKB-KW"/>
</dbReference>
<dbReference type="GO" id="GO:0051301">
    <property type="term" value="P:cell division"/>
    <property type="evidence" value="ECO:0007669"/>
    <property type="project" value="TreeGrafter"/>
</dbReference>
<dbReference type="GO" id="GO:0046983">
    <property type="term" value="F:protein dimerization activity"/>
    <property type="evidence" value="ECO:0007669"/>
    <property type="project" value="UniProtKB-UniRule"/>
</dbReference>
<keyword evidence="9" id="KW-0378">Hydrolase</keyword>
<dbReference type="GO" id="GO:0140662">
    <property type="term" value="F:ATP-dependent protein folding chaperone"/>
    <property type="evidence" value="ECO:0007669"/>
    <property type="project" value="InterPro"/>
</dbReference>
<feature type="binding site" evidence="6 7">
    <location>
        <position position="15"/>
    </location>
    <ligand>
        <name>Zn(2+)</name>
        <dbReference type="ChEBI" id="CHEBI:29105"/>
    </ligand>
</feature>
<dbReference type="InterPro" id="IPR050052">
    <property type="entry name" value="ATP-dep_Clp_protease_ClpX"/>
</dbReference>
<keyword evidence="5 6" id="KW-0143">Chaperone</keyword>
<comment type="subunit">
    <text evidence="6">Component of the ClpX-ClpP complex. Forms a hexameric ring that, in the presence of ATP, binds to fourteen ClpP subunits assembled into a disk-like structure with a central cavity, resembling the structure of eukaryotic proteasomes.</text>
</comment>
<evidence type="ECO:0000256" key="5">
    <source>
        <dbReference type="ARBA" id="ARBA00023186"/>
    </source>
</evidence>
<dbReference type="FunFam" id="1.10.8.60:FF:000002">
    <property type="entry name" value="ATP-dependent Clp protease ATP-binding subunit ClpX"/>
    <property type="match status" value="1"/>
</dbReference>
<evidence type="ECO:0000256" key="7">
    <source>
        <dbReference type="PROSITE-ProRule" id="PRU01250"/>
    </source>
</evidence>
<dbReference type="STRING" id="571298.SAMN04488026_1001120"/>
<dbReference type="CDD" id="cd19497">
    <property type="entry name" value="RecA-like_ClpX"/>
    <property type="match status" value="1"/>
</dbReference>
<dbReference type="InterPro" id="IPR059188">
    <property type="entry name" value="Znf_CLPX-like"/>
</dbReference>
<dbReference type="NCBIfam" id="NF003745">
    <property type="entry name" value="PRK05342.1"/>
    <property type="match status" value="1"/>
</dbReference>
<dbReference type="Pfam" id="PF10431">
    <property type="entry name" value="ClpB_D2-small"/>
    <property type="match status" value="1"/>
</dbReference>
<dbReference type="NCBIfam" id="TIGR00382">
    <property type="entry name" value="clpX"/>
    <property type="match status" value="1"/>
</dbReference>
<dbReference type="HAMAP" id="MF_00175">
    <property type="entry name" value="ClpX"/>
    <property type="match status" value="1"/>
</dbReference>
<dbReference type="Pfam" id="PF07724">
    <property type="entry name" value="AAA_2"/>
    <property type="match status" value="1"/>
</dbReference>
<dbReference type="AlphaFoldDB" id="A0A1G8ISU2"/>
<dbReference type="InterPro" id="IPR003593">
    <property type="entry name" value="AAA+_ATPase"/>
</dbReference>
<feature type="domain" description="ClpX-type ZB" evidence="8">
    <location>
        <begin position="3"/>
        <end position="56"/>
    </location>
</feature>
<keyword evidence="1 6" id="KW-0479">Metal-binding</keyword>
<evidence type="ECO:0000256" key="3">
    <source>
        <dbReference type="ARBA" id="ARBA00022833"/>
    </source>
</evidence>
<dbReference type="SMART" id="SM00994">
    <property type="entry name" value="zf-C4_ClpX"/>
    <property type="match status" value="1"/>
</dbReference>
<dbReference type="PANTHER" id="PTHR48102:SF7">
    <property type="entry name" value="ATP-DEPENDENT CLP PROTEASE ATP-BINDING SUBUNIT CLPX-LIKE, MITOCHONDRIAL"/>
    <property type="match status" value="1"/>
</dbReference>
<feature type="binding site" evidence="6 7">
    <location>
        <position position="40"/>
    </location>
    <ligand>
        <name>Zn(2+)</name>
        <dbReference type="ChEBI" id="CHEBI:29105"/>
    </ligand>
</feature>
<evidence type="ECO:0000313" key="10">
    <source>
        <dbReference type="Proteomes" id="UP000199382"/>
    </source>
</evidence>
<feature type="binding site" evidence="6 7">
    <location>
        <position position="18"/>
    </location>
    <ligand>
        <name>Zn(2+)</name>
        <dbReference type="ChEBI" id="CHEBI:29105"/>
    </ligand>
</feature>
<dbReference type="OrthoDB" id="9804062at2"/>
<reference evidence="9 10" key="1">
    <citation type="submission" date="2016-10" db="EMBL/GenBank/DDBJ databases">
        <authorList>
            <person name="de Groot N.N."/>
        </authorList>
    </citation>
    <scope>NUCLEOTIDE SEQUENCE [LARGE SCALE GENOMIC DNA]</scope>
    <source>
        <strain evidence="9 10">DSM 25294</strain>
    </source>
</reference>
<feature type="binding site" evidence="6 7">
    <location>
        <position position="37"/>
    </location>
    <ligand>
        <name>Zn(2+)</name>
        <dbReference type="ChEBI" id="CHEBI:29105"/>
    </ligand>
</feature>
<evidence type="ECO:0000313" key="9">
    <source>
        <dbReference type="EMBL" id="SDI21943.1"/>
    </source>
</evidence>
<dbReference type="SUPFAM" id="SSF57716">
    <property type="entry name" value="Glucocorticoid receptor-like (DNA-binding domain)"/>
    <property type="match status" value="1"/>
</dbReference>
<comment type="similarity">
    <text evidence="6 7">Belongs to the ClpX chaperone family.</text>
</comment>
<evidence type="ECO:0000256" key="1">
    <source>
        <dbReference type="ARBA" id="ARBA00022723"/>
    </source>
</evidence>
<dbReference type="InterPro" id="IPR046425">
    <property type="entry name" value="ClpX_bact"/>
</dbReference>
<dbReference type="InterPro" id="IPR038366">
    <property type="entry name" value="Znf_CppX_C4_sf"/>
</dbReference>
<dbReference type="Gene3D" id="6.20.220.10">
    <property type="entry name" value="ClpX chaperone, C4-type zinc finger domain"/>
    <property type="match status" value="1"/>
</dbReference>
<dbReference type="RefSeq" id="WP_093147327.1">
    <property type="nucleotide sequence ID" value="NZ_FNEK01000001.1"/>
</dbReference>
<dbReference type="InterPro" id="IPR019489">
    <property type="entry name" value="Clp_ATPase_C"/>
</dbReference>
<dbReference type="InterPro" id="IPR027417">
    <property type="entry name" value="P-loop_NTPase"/>
</dbReference>
<comment type="function">
    <text evidence="6">ATP-dependent specificity component of the Clp protease. It directs the protease to specific substrates. Can perform chaperone functions in the absence of ClpP.</text>
</comment>
<accession>A0A1G8ISU2</accession>
<dbReference type="PROSITE" id="PS51902">
    <property type="entry name" value="CLPX_ZB"/>
    <property type="match status" value="1"/>
</dbReference>
<dbReference type="GO" id="GO:0008270">
    <property type="term" value="F:zinc ion binding"/>
    <property type="evidence" value="ECO:0007669"/>
    <property type="project" value="UniProtKB-UniRule"/>
</dbReference>
<dbReference type="SMART" id="SM00382">
    <property type="entry name" value="AAA"/>
    <property type="match status" value="1"/>
</dbReference>
<dbReference type="GO" id="GO:0051082">
    <property type="term" value="F:unfolded protein binding"/>
    <property type="evidence" value="ECO:0007669"/>
    <property type="project" value="UniProtKB-UniRule"/>
</dbReference>
<dbReference type="Proteomes" id="UP000199382">
    <property type="component" value="Unassembled WGS sequence"/>
</dbReference>
<dbReference type="InterPro" id="IPR010603">
    <property type="entry name" value="Znf_CppX_C4"/>
</dbReference>
<proteinExistence type="inferred from homology"/>